<dbReference type="SUPFAM" id="SSF88659">
    <property type="entry name" value="Sigma3 and sigma4 domains of RNA polymerase sigma factors"/>
    <property type="match status" value="1"/>
</dbReference>
<dbReference type="AlphaFoldDB" id="A0AA49GN75"/>
<dbReference type="InterPro" id="IPR039425">
    <property type="entry name" value="RNA_pol_sigma-70-like"/>
</dbReference>
<evidence type="ECO:0000259" key="5">
    <source>
        <dbReference type="Pfam" id="PF04542"/>
    </source>
</evidence>
<reference evidence="7" key="2">
    <citation type="journal article" date="2024" name="Antonie Van Leeuwenhoek">
        <title>Roseihalotalea indica gen. nov., sp. nov., a halophilic Bacteroidetes from mesopelagic Southwest Indian Ocean with higher carbohydrate metabolic potential.</title>
        <authorList>
            <person name="Chen B."/>
            <person name="Zhang M."/>
            <person name="Lin D."/>
            <person name="Ye J."/>
            <person name="Tang K."/>
        </authorList>
    </citation>
    <scope>NUCLEOTIDE SEQUENCE</scope>
    <source>
        <strain evidence="7">TK19036</strain>
    </source>
</reference>
<evidence type="ECO:0000256" key="1">
    <source>
        <dbReference type="ARBA" id="ARBA00010641"/>
    </source>
</evidence>
<proteinExistence type="inferred from homology"/>
<evidence type="ECO:0000256" key="3">
    <source>
        <dbReference type="ARBA" id="ARBA00023082"/>
    </source>
</evidence>
<gene>
    <name evidence="7" type="ORF">K4G66_00940</name>
</gene>
<evidence type="ECO:0000256" key="4">
    <source>
        <dbReference type="ARBA" id="ARBA00023163"/>
    </source>
</evidence>
<feature type="domain" description="RNA polymerase sigma factor 70 region 4 type 2" evidence="6">
    <location>
        <begin position="151"/>
        <end position="199"/>
    </location>
</feature>
<dbReference type="Pfam" id="PF04542">
    <property type="entry name" value="Sigma70_r2"/>
    <property type="match status" value="1"/>
</dbReference>
<dbReference type="InterPro" id="IPR007627">
    <property type="entry name" value="RNA_pol_sigma70_r2"/>
</dbReference>
<evidence type="ECO:0000259" key="6">
    <source>
        <dbReference type="Pfam" id="PF08281"/>
    </source>
</evidence>
<name>A0AA49GN75_9BACT</name>
<keyword evidence="3" id="KW-0731">Sigma factor</keyword>
<sequence>MKLSYLNSEAFPDNQKAEVQSFLTSEPEKKTVSDAQLWSEFKQGSQTAYALLYKTYAHDLYRYGMSLYHDSSFIKDCIHDIFLEIWNRRQQLGEVHSIKPYLLKAIRNKINKEYRKRGIRRLWSSEEESFGIEISPEKVMIQQQSEVQNSEQLQRAISALSSRQREAIFLKFYQGLSYEEIASILSITIKGAYKLIGRAIHLLREKMTFLILLLCIITFL</sequence>
<dbReference type="InterPro" id="IPR013249">
    <property type="entry name" value="RNA_pol_sigma70_r4_t2"/>
</dbReference>
<dbReference type="PANTHER" id="PTHR43133">
    <property type="entry name" value="RNA POLYMERASE ECF-TYPE SIGMA FACTO"/>
    <property type="match status" value="1"/>
</dbReference>
<dbReference type="InterPro" id="IPR014284">
    <property type="entry name" value="RNA_pol_sigma-70_dom"/>
</dbReference>
<dbReference type="InterPro" id="IPR013324">
    <property type="entry name" value="RNA_pol_sigma_r3/r4-like"/>
</dbReference>
<protein>
    <submittedName>
        <fullName evidence="7">Sigma-70 family RNA polymerase sigma factor</fullName>
    </submittedName>
</protein>
<reference evidence="7" key="1">
    <citation type="journal article" date="2023" name="Comput. Struct. Biotechnol. J.">
        <title>Discovery of a novel marine Bacteroidetes with a rich repertoire of carbohydrate-active enzymes.</title>
        <authorList>
            <person name="Chen B."/>
            <person name="Liu G."/>
            <person name="Chen Q."/>
            <person name="Wang H."/>
            <person name="Liu L."/>
            <person name="Tang K."/>
        </authorList>
    </citation>
    <scope>NUCLEOTIDE SEQUENCE</scope>
    <source>
        <strain evidence="7">TK19036</strain>
    </source>
</reference>
<dbReference type="Pfam" id="PF08281">
    <property type="entry name" value="Sigma70_r4_2"/>
    <property type="match status" value="1"/>
</dbReference>
<dbReference type="NCBIfam" id="TIGR02937">
    <property type="entry name" value="sigma70-ECF"/>
    <property type="match status" value="1"/>
</dbReference>
<dbReference type="EMBL" id="CP120682">
    <property type="protein sequence ID" value="WKN37273.1"/>
    <property type="molecule type" value="Genomic_DNA"/>
</dbReference>
<organism evidence="7">
    <name type="scientific">Roseihalotalea indica</name>
    <dbReference type="NCBI Taxonomy" id="2867963"/>
    <lineage>
        <taxon>Bacteria</taxon>
        <taxon>Pseudomonadati</taxon>
        <taxon>Bacteroidota</taxon>
        <taxon>Cytophagia</taxon>
        <taxon>Cytophagales</taxon>
        <taxon>Catalimonadaceae</taxon>
        <taxon>Roseihalotalea</taxon>
    </lineage>
</organism>
<dbReference type="SUPFAM" id="SSF88946">
    <property type="entry name" value="Sigma2 domain of RNA polymerase sigma factors"/>
    <property type="match status" value="1"/>
</dbReference>
<dbReference type="InterPro" id="IPR013325">
    <property type="entry name" value="RNA_pol_sigma_r2"/>
</dbReference>
<dbReference type="PANTHER" id="PTHR43133:SF46">
    <property type="entry name" value="RNA POLYMERASE SIGMA-70 FACTOR ECF SUBFAMILY"/>
    <property type="match status" value="1"/>
</dbReference>
<comment type="similarity">
    <text evidence="1">Belongs to the sigma-70 factor family. ECF subfamily.</text>
</comment>
<keyword evidence="4" id="KW-0804">Transcription</keyword>
<dbReference type="GO" id="GO:0006352">
    <property type="term" value="P:DNA-templated transcription initiation"/>
    <property type="evidence" value="ECO:0007669"/>
    <property type="project" value="InterPro"/>
</dbReference>
<dbReference type="CDD" id="cd06171">
    <property type="entry name" value="Sigma70_r4"/>
    <property type="match status" value="1"/>
</dbReference>
<dbReference type="Gene3D" id="1.10.1740.10">
    <property type="match status" value="1"/>
</dbReference>
<accession>A0AA49GN75</accession>
<evidence type="ECO:0000313" key="7">
    <source>
        <dbReference type="EMBL" id="WKN37273.1"/>
    </source>
</evidence>
<dbReference type="InterPro" id="IPR036388">
    <property type="entry name" value="WH-like_DNA-bd_sf"/>
</dbReference>
<keyword evidence="2" id="KW-0805">Transcription regulation</keyword>
<dbReference type="GO" id="GO:0003677">
    <property type="term" value="F:DNA binding"/>
    <property type="evidence" value="ECO:0007669"/>
    <property type="project" value="InterPro"/>
</dbReference>
<dbReference type="GO" id="GO:0016987">
    <property type="term" value="F:sigma factor activity"/>
    <property type="evidence" value="ECO:0007669"/>
    <property type="project" value="UniProtKB-KW"/>
</dbReference>
<dbReference type="Gene3D" id="1.10.10.10">
    <property type="entry name" value="Winged helix-like DNA-binding domain superfamily/Winged helix DNA-binding domain"/>
    <property type="match status" value="1"/>
</dbReference>
<evidence type="ECO:0000256" key="2">
    <source>
        <dbReference type="ARBA" id="ARBA00023015"/>
    </source>
</evidence>
<feature type="domain" description="RNA polymerase sigma-70 region 2" evidence="5">
    <location>
        <begin position="52"/>
        <end position="118"/>
    </location>
</feature>